<sequence>MTSLFASQTGTATMLNTEVLKALLKTLNEPDPTVRDNAAEALGTAMKAVGEKAIMPFMTDLDNSKLTKIKECCEKPVISTMALPLLESPLSVPRVVPASVLSWSAHPLLGTLPELSSGPSPCSDLQW</sequence>
<reference evidence="4" key="1">
    <citation type="submission" date="2020-11" db="EMBL/GenBank/DDBJ databases">
        <authorList>
            <person name="Tran Van P."/>
        </authorList>
    </citation>
    <scope>NUCLEOTIDE SEQUENCE</scope>
</reference>
<dbReference type="InterPro" id="IPR016024">
    <property type="entry name" value="ARM-type_fold"/>
</dbReference>
<dbReference type="Gene3D" id="1.25.10.10">
    <property type="entry name" value="Leucine-rich Repeat Variant"/>
    <property type="match status" value="1"/>
</dbReference>
<dbReference type="GO" id="GO:0046785">
    <property type="term" value="P:microtubule polymerization"/>
    <property type="evidence" value="ECO:0007669"/>
    <property type="project" value="InterPro"/>
</dbReference>
<evidence type="ECO:0000256" key="3">
    <source>
        <dbReference type="PROSITE-ProRule" id="PRU00103"/>
    </source>
</evidence>
<dbReference type="GO" id="GO:0061863">
    <property type="term" value="F:microtubule plus end polymerase"/>
    <property type="evidence" value="ECO:0007669"/>
    <property type="project" value="InterPro"/>
</dbReference>
<evidence type="ECO:0000256" key="1">
    <source>
        <dbReference type="ARBA" id="ARBA00022737"/>
    </source>
</evidence>
<gene>
    <name evidence="4" type="ORF">TTEB3V08_LOCUS817</name>
</gene>
<keyword evidence="1" id="KW-0677">Repeat</keyword>
<comment type="similarity">
    <text evidence="2">Belongs to the TOG/XMAP215 family.</text>
</comment>
<dbReference type="Pfam" id="PF02985">
    <property type="entry name" value="HEAT"/>
    <property type="match status" value="1"/>
</dbReference>
<dbReference type="InterPro" id="IPR000357">
    <property type="entry name" value="HEAT"/>
</dbReference>
<dbReference type="AlphaFoldDB" id="A0A7R9FFH1"/>
<dbReference type="GO" id="GO:0030951">
    <property type="term" value="P:establishment or maintenance of microtubule cytoskeleton polarity"/>
    <property type="evidence" value="ECO:0007669"/>
    <property type="project" value="InterPro"/>
</dbReference>
<dbReference type="PROSITE" id="PS50077">
    <property type="entry name" value="HEAT_REPEAT"/>
    <property type="match status" value="1"/>
</dbReference>
<organism evidence="4">
    <name type="scientific">Timema tahoe</name>
    <dbReference type="NCBI Taxonomy" id="61484"/>
    <lineage>
        <taxon>Eukaryota</taxon>
        <taxon>Metazoa</taxon>
        <taxon>Ecdysozoa</taxon>
        <taxon>Arthropoda</taxon>
        <taxon>Hexapoda</taxon>
        <taxon>Insecta</taxon>
        <taxon>Pterygota</taxon>
        <taxon>Neoptera</taxon>
        <taxon>Polyneoptera</taxon>
        <taxon>Phasmatodea</taxon>
        <taxon>Timematodea</taxon>
        <taxon>Timematoidea</taxon>
        <taxon>Timematidae</taxon>
        <taxon>Timema</taxon>
    </lineage>
</organism>
<dbReference type="InterPro" id="IPR011989">
    <property type="entry name" value="ARM-like"/>
</dbReference>
<evidence type="ECO:0000256" key="2">
    <source>
        <dbReference type="ARBA" id="ARBA00025722"/>
    </source>
</evidence>
<name>A0A7R9FFH1_9NEOP</name>
<dbReference type="EMBL" id="OE000145">
    <property type="protein sequence ID" value="CAD7452640.1"/>
    <property type="molecule type" value="Genomic_DNA"/>
</dbReference>
<dbReference type="InterPro" id="IPR045110">
    <property type="entry name" value="XMAP215"/>
</dbReference>
<protein>
    <submittedName>
        <fullName evidence="4">Uncharacterized protein</fullName>
    </submittedName>
</protein>
<dbReference type="GO" id="GO:0007051">
    <property type="term" value="P:spindle organization"/>
    <property type="evidence" value="ECO:0007669"/>
    <property type="project" value="InterPro"/>
</dbReference>
<evidence type="ECO:0000313" key="4">
    <source>
        <dbReference type="EMBL" id="CAD7452640.1"/>
    </source>
</evidence>
<dbReference type="SUPFAM" id="SSF48371">
    <property type="entry name" value="ARM repeat"/>
    <property type="match status" value="1"/>
</dbReference>
<dbReference type="GO" id="GO:0051010">
    <property type="term" value="F:microtubule plus-end binding"/>
    <property type="evidence" value="ECO:0007669"/>
    <property type="project" value="InterPro"/>
</dbReference>
<accession>A0A7R9FFH1</accession>
<feature type="repeat" description="HEAT" evidence="3">
    <location>
        <begin position="19"/>
        <end position="57"/>
    </location>
</feature>
<proteinExistence type="inferred from homology"/>
<dbReference type="PANTHER" id="PTHR12609">
    <property type="entry name" value="MICROTUBULE ASSOCIATED PROTEIN XMAP215"/>
    <property type="match status" value="1"/>
</dbReference>
<dbReference type="InterPro" id="IPR021133">
    <property type="entry name" value="HEAT_type_2"/>
</dbReference>